<dbReference type="GO" id="GO:0002238">
    <property type="term" value="P:response to molecule of fungal origin"/>
    <property type="evidence" value="ECO:0007669"/>
    <property type="project" value="UniProtKB-ARBA"/>
</dbReference>
<dbReference type="GO" id="GO:0016706">
    <property type="term" value="F:2-oxoglutarate-dependent dioxygenase activity"/>
    <property type="evidence" value="ECO:0007669"/>
    <property type="project" value="UniProtKB-ARBA"/>
</dbReference>
<dbReference type="EMBL" id="OX459120">
    <property type="protein sequence ID" value="CAI9100856.1"/>
    <property type="molecule type" value="Genomic_DNA"/>
</dbReference>
<sequence>MSGDSGLSPSTGACVELRRNRAVQELAEDGGEVPESYICKETPNGDGVAAPVPSMDVPIIDLKRLLTSSEELQKLQSALISLGCFQIINHDIQFGLLDELHENSRKFYKLPTEEKQKYARGQNDIEGYGNDMVLYENQTLDWTDRLTLLIHPEDNRKLHVWPQNPKSFREVLEKYASSLIMILDILLKSMAKALGLMENSLLNAHGKTPTLYARFNLYPPCSKPDLVQGLKPHADGSAITILLPDKDVEGLQFLKDEKWVGIQTIPHALLVNIGDQMEIMTNGIFKSPIHRVMTNSEKERISVTVFSTPRFGDEVGPVEELINDTRPRLYKTVNDYAHTYFKYYQQGKRPIEAVKLY</sequence>
<dbReference type="Pfam" id="PF14226">
    <property type="entry name" value="DIOX_N"/>
    <property type="match status" value="1"/>
</dbReference>
<evidence type="ECO:0000256" key="4">
    <source>
        <dbReference type="RuleBase" id="RU003682"/>
    </source>
</evidence>
<keyword evidence="7" id="KW-1185">Reference proteome</keyword>
<organism evidence="6 7">
    <name type="scientific">Oldenlandia corymbosa var. corymbosa</name>
    <dbReference type="NCBI Taxonomy" id="529605"/>
    <lineage>
        <taxon>Eukaryota</taxon>
        <taxon>Viridiplantae</taxon>
        <taxon>Streptophyta</taxon>
        <taxon>Embryophyta</taxon>
        <taxon>Tracheophyta</taxon>
        <taxon>Spermatophyta</taxon>
        <taxon>Magnoliopsida</taxon>
        <taxon>eudicotyledons</taxon>
        <taxon>Gunneridae</taxon>
        <taxon>Pentapetalae</taxon>
        <taxon>asterids</taxon>
        <taxon>lamiids</taxon>
        <taxon>Gentianales</taxon>
        <taxon>Rubiaceae</taxon>
        <taxon>Rubioideae</taxon>
        <taxon>Spermacoceae</taxon>
        <taxon>Hedyotis-Oldenlandia complex</taxon>
        <taxon>Oldenlandia</taxon>
    </lineage>
</organism>
<dbReference type="GO" id="GO:0009805">
    <property type="term" value="P:coumarin biosynthetic process"/>
    <property type="evidence" value="ECO:0007669"/>
    <property type="project" value="UniProtKB-ARBA"/>
</dbReference>
<dbReference type="GO" id="GO:0046872">
    <property type="term" value="F:metal ion binding"/>
    <property type="evidence" value="ECO:0007669"/>
    <property type="project" value="UniProtKB-KW"/>
</dbReference>
<dbReference type="SUPFAM" id="SSF51197">
    <property type="entry name" value="Clavaminate synthase-like"/>
    <property type="match status" value="1"/>
</dbReference>
<accession>A0AAV1CYU3</accession>
<feature type="domain" description="Fe2OG dioxygenase" evidence="5">
    <location>
        <begin position="209"/>
        <end position="309"/>
    </location>
</feature>
<dbReference type="PROSITE" id="PS51471">
    <property type="entry name" value="FE2OG_OXY"/>
    <property type="match status" value="1"/>
</dbReference>
<keyword evidence="3 4" id="KW-0408">Iron</keyword>
<dbReference type="FunFam" id="2.60.120.330:FF:000018">
    <property type="entry name" value="2-oxoglutarate (2OG) and Fe(II)-dependent oxygenase superfamily protein"/>
    <property type="match status" value="1"/>
</dbReference>
<reference evidence="6" key="1">
    <citation type="submission" date="2023-03" db="EMBL/GenBank/DDBJ databases">
        <authorList>
            <person name="Julca I."/>
        </authorList>
    </citation>
    <scope>NUCLEOTIDE SEQUENCE</scope>
</reference>
<dbReference type="InterPro" id="IPR026992">
    <property type="entry name" value="DIOX_N"/>
</dbReference>
<protein>
    <submittedName>
        <fullName evidence="6">OLC1v1038041C1</fullName>
    </submittedName>
</protein>
<evidence type="ECO:0000256" key="1">
    <source>
        <dbReference type="ARBA" id="ARBA00008056"/>
    </source>
</evidence>
<dbReference type="Gene3D" id="2.60.120.330">
    <property type="entry name" value="B-lactam Antibiotic, Isopenicillin N Synthase, Chain"/>
    <property type="match status" value="1"/>
</dbReference>
<evidence type="ECO:0000313" key="7">
    <source>
        <dbReference type="Proteomes" id="UP001161247"/>
    </source>
</evidence>
<gene>
    <name evidence="6" type="ORF">OLC1_LOCUS10582</name>
</gene>
<comment type="similarity">
    <text evidence="1 4">Belongs to the iron/ascorbate-dependent oxidoreductase family.</text>
</comment>
<proteinExistence type="inferred from homology"/>
<dbReference type="PANTHER" id="PTHR47991">
    <property type="entry name" value="OXOGLUTARATE/IRON-DEPENDENT DIOXYGENASE"/>
    <property type="match status" value="1"/>
</dbReference>
<keyword evidence="4" id="KW-0560">Oxidoreductase</keyword>
<evidence type="ECO:0000256" key="2">
    <source>
        <dbReference type="ARBA" id="ARBA00022723"/>
    </source>
</evidence>
<dbReference type="InterPro" id="IPR044861">
    <property type="entry name" value="IPNS-like_FE2OG_OXY"/>
</dbReference>
<name>A0AAV1CYU3_OLDCO</name>
<dbReference type="Proteomes" id="UP001161247">
    <property type="component" value="Chromosome 3"/>
</dbReference>
<evidence type="ECO:0000259" key="5">
    <source>
        <dbReference type="PROSITE" id="PS51471"/>
    </source>
</evidence>
<dbReference type="Pfam" id="PF03171">
    <property type="entry name" value="2OG-FeII_Oxy"/>
    <property type="match status" value="1"/>
</dbReference>
<dbReference type="InterPro" id="IPR027443">
    <property type="entry name" value="IPNS-like_sf"/>
</dbReference>
<evidence type="ECO:0000313" key="6">
    <source>
        <dbReference type="EMBL" id="CAI9100856.1"/>
    </source>
</evidence>
<keyword evidence="2 4" id="KW-0479">Metal-binding</keyword>
<dbReference type="InterPro" id="IPR050295">
    <property type="entry name" value="Plant_2OG-oxidoreductases"/>
</dbReference>
<dbReference type="AlphaFoldDB" id="A0AAV1CYU3"/>
<evidence type="ECO:0000256" key="3">
    <source>
        <dbReference type="ARBA" id="ARBA00023004"/>
    </source>
</evidence>
<dbReference type="InterPro" id="IPR005123">
    <property type="entry name" value="Oxoglu/Fe-dep_dioxygenase_dom"/>
</dbReference>